<accession>A0ABR0B3G0</accession>
<evidence type="ECO:0000313" key="2">
    <source>
        <dbReference type="Proteomes" id="UP001234178"/>
    </source>
</evidence>
<gene>
    <name evidence="1" type="ORF">OUZ56_028290</name>
</gene>
<keyword evidence="2" id="KW-1185">Reference proteome</keyword>
<sequence>MGYLVLTRILAVPHPDLHLLHHLHSDPFFFFFISHYLRLAISHSFLFFFSSFLLVLHPLRFAPLGSSILEPNLHTPIAMVNVVRLRRCLRRANDSSWSSDEYGYG</sequence>
<evidence type="ECO:0000313" key="1">
    <source>
        <dbReference type="EMBL" id="KAK4036223.1"/>
    </source>
</evidence>
<protein>
    <submittedName>
        <fullName evidence="1">Uncharacterized protein</fullName>
    </submittedName>
</protein>
<dbReference type="Proteomes" id="UP001234178">
    <property type="component" value="Unassembled WGS sequence"/>
</dbReference>
<proteinExistence type="predicted"/>
<name>A0ABR0B3G0_9CRUS</name>
<organism evidence="1 2">
    <name type="scientific">Daphnia magna</name>
    <dbReference type="NCBI Taxonomy" id="35525"/>
    <lineage>
        <taxon>Eukaryota</taxon>
        <taxon>Metazoa</taxon>
        <taxon>Ecdysozoa</taxon>
        <taxon>Arthropoda</taxon>
        <taxon>Crustacea</taxon>
        <taxon>Branchiopoda</taxon>
        <taxon>Diplostraca</taxon>
        <taxon>Cladocera</taxon>
        <taxon>Anomopoda</taxon>
        <taxon>Daphniidae</taxon>
        <taxon>Daphnia</taxon>
    </lineage>
</organism>
<reference evidence="1 2" key="1">
    <citation type="journal article" date="2023" name="Nucleic Acids Res.">
        <title>The hologenome of Daphnia magna reveals possible DNA methylation and microbiome-mediated evolution of the host genome.</title>
        <authorList>
            <person name="Chaturvedi A."/>
            <person name="Li X."/>
            <person name="Dhandapani V."/>
            <person name="Marshall H."/>
            <person name="Kissane S."/>
            <person name="Cuenca-Cambronero M."/>
            <person name="Asole G."/>
            <person name="Calvet F."/>
            <person name="Ruiz-Romero M."/>
            <person name="Marangio P."/>
            <person name="Guigo R."/>
            <person name="Rago D."/>
            <person name="Mirbahai L."/>
            <person name="Eastwood N."/>
            <person name="Colbourne J.K."/>
            <person name="Zhou J."/>
            <person name="Mallon E."/>
            <person name="Orsini L."/>
        </authorList>
    </citation>
    <scope>NUCLEOTIDE SEQUENCE [LARGE SCALE GENOMIC DNA]</scope>
    <source>
        <strain evidence="1">LRV0_1</strain>
    </source>
</reference>
<dbReference type="EMBL" id="JAOYFB010000040">
    <property type="protein sequence ID" value="KAK4036223.1"/>
    <property type="molecule type" value="Genomic_DNA"/>
</dbReference>
<comment type="caution">
    <text evidence="1">The sequence shown here is derived from an EMBL/GenBank/DDBJ whole genome shotgun (WGS) entry which is preliminary data.</text>
</comment>